<dbReference type="Proteomes" id="UP000315017">
    <property type="component" value="Chromosome"/>
</dbReference>
<organism evidence="7 8">
    <name type="scientific">Anatilimnocola aggregata</name>
    <dbReference type="NCBI Taxonomy" id="2528021"/>
    <lineage>
        <taxon>Bacteria</taxon>
        <taxon>Pseudomonadati</taxon>
        <taxon>Planctomycetota</taxon>
        <taxon>Planctomycetia</taxon>
        <taxon>Pirellulales</taxon>
        <taxon>Pirellulaceae</taxon>
        <taxon>Anatilimnocola</taxon>
    </lineage>
</organism>
<keyword evidence="3" id="KW-0238">DNA-binding</keyword>
<dbReference type="RefSeq" id="WP_238397558.1">
    <property type="nucleotide sequence ID" value="NZ_CP036274.1"/>
</dbReference>
<feature type="region of interest" description="Disordered" evidence="5">
    <location>
        <begin position="261"/>
        <end position="289"/>
    </location>
</feature>
<dbReference type="PANTHER" id="PTHR30363:SF4">
    <property type="entry name" value="GLYCEROL-3-PHOSPHATE REGULON REPRESSOR"/>
    <property type="match status" value="1"/>
</dbReference>
<dbReference type="Gene3D" id="1.10.10.10">
    <property type="entry name" value="Winged helix-like DNA-binding domain superfamily/Winged helix DNA-binding domain"/>
    <property type="match status" value="1"/>
</dbReference>
<evidence type="ECO:0000256" key="2">
    <source>
        <dbReference type="ARBA" id="ARBA00023015"/>
    </source>
</evidence>
<accession>A0A517YIB3</accession>
<feature type="compositionally biased region" description="Polar residues" evidence="5">
    <location>
        <begin position="279"/>
        <end position="289"/>
    </location>
</feature>
<dbReference type="InterPro" id="IPR018356">
    <property type="entry name" value="Tscrpt_reg_HTH_DeoR_CS"/>
</dbReference>
<dbReference type="PANTHER" id="PTHR30363">
    <property type="entry name" value="HTH-TYPE TRANSCRIPTIONAL REGULATOR SRLR-RELATED"/>
    <property type="match status" value="1"/>
</dbReference>
<dbReference type="InterPro" id="IPR036390">
    <property type="entry name" value="WH_DNA-bd_sf"/>
</dbReference>
<dbReference type="PROSITE" id="PS00894">
    <property type="entry name" value="HTH_DEOR_1"/>
    <property type="match status" value="1"/>
</dbReference>
<evidence type="ECO:0000259" key="6">
    <source>
        <dbReference type="PROSITE" id="PS51000"/>
    </source>
</evidence>
<evidence type="ECO:0000256" key="4">
    <source>
        <dbReference type="ARBA" id="ARBA00023163"/>
    </source>
</evidence>
<evidence type="ECO:0000256" key="1">
    <source>
        <dbReference type="ARBA" id="ARBA00022491"/>
    </source>
</evidence>
<dbReference type="InterPro" id="IPR014036">
    <property type="entry name" value="DeoR-like_C"/>
</dbReference>
<dbReference type="AlphaFoldDB" id="A0A517YIB3"/>
<sequence length="289" mass="31347">MKGNERLIKQLLADERRGRLSELIRQRGFASLPELASQLQVSESTVRRDLDFLEETGVARRTHGGVFYTGPSPKLAHFDQRQSSNWDKKRRIAAAAARLIEDNDTVLLDGGSTTYELAQLLVGRPLQVVTNSLPVANLFTSSDQADLVFVGGYVHSRTGVSLGPYANQMLASLNARRAVLSVAGINERGCYNSNLLLVETERAMMAAAEQVIVVADSTKFGHTSLALMCPLDKIDVLVSDHELSREWQHTLAQSGTVVRLAAESGDTTSPETASPDATAETNSSSTHIA</sequence>
<feature type="domain" description="HTH deoR-type" evidence="6">
    <location>
        <begin position="13"/>
        <end position="68"/>
    </location>
</feature>
<keyword evidence="4" id="KW-0804">Transcription</keyword>
<dbReference type="PRINTS" id="PR00037">
    <property type="entry name" value="HTHLACR"/>
</dbReference>
<dbReference type="CDD" id="cd00090">
    <property type="entry name" value="HTH_ARSR"/>
    <property type="match status" value="1"/>
</dbReference>
<dbReference type="Pfam" id="PF08220">
    <property type="entry name" value="HTH_DeoR"/>
    <property type="match status" value="1"/>
</dbReference>
<proteinExistence type="predicted"/>
<dbReference type="InterPro" id="IPR050313">
    <property type="entry name" value="Carb_Metab_HTH_regulators"/>
</dbReference>
<evidence type="ECO:0000256" key="5">
    <source>
        <dbReference type="SAM" id="MobiDB-lite"/>
    </source>
</evidence>
<protein>
    <submittedName>
        <fullName evidence="7">HTH-type transcriptional regulator UlaR</fullName>
    </submittedName>
</protein>
<dbReference type="PROSITE" id="PS51000">
    <property type="entry name" value="HTH_DEOR_2"/>
    <property type="match status" value="1"/>
</dbReference>
<dbReference type="EMBL" id="CP036274">
    <property type="protein sequence ID" value="QDU29951.1"/>
    <property type="molecule type" value="Genomic_DNA"/>
</dbReference>
<dbReference type="Pfam" id="PF00455">
    <property type="entry name" value="DeoRC"/>
    <property type="match status" value="1"/>
</dbReference>
<dbReference type="GO" id="GO:0003700">
    <property type="term" value="F:DNA-binding transcription factor activity"/>
    <property type="evidence" value="ECO:0007669"/>
    <property type="project" value="InterPro"/>
</dbReference>
<reference evidence="7 8" key="1">
    <citation type="submission" date="2019-02" db="EMBL/GenBank/DDBJ databases">
        <title>Deep-cultivation of Planctomycetes and their phenomic and genomic characterization uncovers novel biology.</title>
        <authorList>
            <person name="Wiegand S."/>
            <person name="Jogler M."/>
            <person name="Boedeker C."/>
            <person name="Pinto D."/>
            <person name="Vollmers J."/>
            <person name="Rivas-Marin E."/>
            <person name="Kohn T."/>
            <person name="Peeters S.H."/>
            <person name="Heuer A."/>
            <person name="Rast P."/>
            <person name="Oberbeckmann S."/>
            <person name="Bunk B."/>
            <person name="Jeske O."/>
            <person name="Meyerdierks A."/>
            <person name="Storesund J.E."/>
            <person name="Kallscheuer N."/>
            <person name="Luecker S."/>
            <person name="Lage O.M."/>
            <person name="Pohl T."/>
            <person name="Merkel B.J."/>
            <person name="Hornburger P."/>
            <person name="Mueller R.-W."/>
            <person name="Bruemmer F."/>
            <person name="Labrenz M."/>
            <person name="Spormann A.M."/>
            <person name="Op den Camp H."/>
            <person name="Overmann J."/>
            <person name="Amann R."/>
            <person name="Jetten M.S.M."/>
            <person name="Mascher T."/>
            <person name="Medema M.H."/>
            <person name="Devos D.P."/>
            <person name="Kaster A.-K."/>
            <person name="Ovreas L."/>
            <person name="Rohde M."/>
            <person name="Galperin M.Y."/>
            <person name="Jogler C."/>
        </authorList>
    </citation>
    <scope>NUCLEOTIDE SEQUENCE [LARGE SCALE GENOMIC DNA]</scope>
    <source>
        <strain evidence="7 8">ETA_A8</strain>
    </source>
</reference>
<dbReference type="SUPFAM" id="SSF100950">
    <property type="entry name" value="NagB/RpiA/CoA transferase-like"/>
    <property type="match status" value="1"/>
</dbReference>
<dbReference type="InterPro" id="IPR011991">
    <property type="entry name" value="ArsR-like_HTH"/>
</dbReference>
<keyword evidence="8" id="KW-1185">Reference proteome</keyword>
<evidence type="ECO:0000313" key="8">
    <source>
        <dbReference type="Proteomes" id="UP000315017"/>
    </source>
</evidence>
<dbReference type="GO" id="GO:0003677">
    <property type="term" value="F:DNA binding"/>
    <property type="evidence" value="ECO:0007669"/>
    <property type="project" value="UniProtKB-KW"/>
</dbReference>
<evidence type="ECO:0000256" key="3">
    <source>
        <dbReference type="ARBA" id="ARBA00023125"/>
    </source>
</evidence>
<dbReference type="SMART" id="SM01134">
    <property type="entry name" value="DeoRC"/>
    <property type="match status" value="1"/>
</dbReference>
<dbReference type="SMART" id="SM00420">
    <property type="entry name" value="HTH_DEOR"/>
    <property type="match status" value="1"/>
</dbReference>
<dbReference type="SUPFAM" id="SSF46785">
    <property type="entry name" value="Winged helix' DNA-binding domain"/>
    <property type="match status" value="1"/>
</dbReference>
<dbReference type="InterPro" id="IPR036388">
    <property type="entry name" value="WH-like_DNA-bd_sf"/>
</dbReference>
<keyword evidence="2" id="KW-0805">Transcription regulation</keyword>
<gene>
    <name evidence="7" type="primary">ulaR</name>
    <name evidence="7" type="ORF">ETAA8_50690</name>
</gene>
<keyword evidence="1" id="KW-0678">Repressor</keyword>
<dbReference type="InterPro" id="IPR037171">
    <property type="entry name" value="NagB/RpiA_transferase-like"/>
</dbReference>
<name>A0A517YIB3_9BACT</name>
<dbReference type="InterPro" id="IPR001034">
    <property type="entry name" value="DeoR_HTH"/>
</dbReference>
<dbReference type="KEGG" id="aagg:ETAA8_50690"/>
<evidence type="ECO:0000313" key="7">
    <source>
        <dbReference type="EMBL" id="QDU29951.1"/>
    </source>
</evidence>